<name>A0ACA8R202_METAZ</name>
<keyword evidence="2" id="KW-1185">Reference proteome</keyword>
<dbReference type="EMBL" id="AP019779">
    <property type="protein sequence ID" value="BBL61159.1"/>
    <property type="molecule type" value="Genomic_DNA"/>
</dbReference>
<evidence type="ECO:0000313" key="1">
    <source>
        <dbReference type="EMBL" id="BBL61159.1"/>
    </source>
</evidence>
<accession>A0ACA8R202</accession>
<organism evidence="1 2">
    <name type="scientific">Methanobrevibacter arboriphilus</name>
    <dbReference type="NCBI Taxonomy" id="39441"/>
    <lineage>
        <taxon>Archaea</taxon>
        <taxon>Methanobacteriati</taxon>
        <taxon>Methanobacteriota</taxon>
        <taxon>Methanomada group</taxon>
        <taxon>Methanobacteria</taxon>
        <taxon>Methanobacteriales</taxon>
        <taxon>Methanobacteriaceae</taxon>
        <taxon>Methanobrevibacter</taxon>
    </lineage>
</organism>
<reference evidence="1" key="1">
    <citation type="submission" date="2019-06" db="EMBL/GenBank/DDBJ databases">
        <title>Complete genome sequence of Methanobrevibacter arboriphilus strain SA.</title>
        <authorList>
            <person name="Asakawa S."/>
        </authorList>
    </citation>
    <scope>NUCLEOTIDE SEQUENCE</scope>
    <source>
        <strain evidence="1">SA</strain>
    </source>
</reference>
<evidence type="ECO:0000313" key="2">
    <source>
        <dbReference type="Proteomes" id="UP000825015"/>
    </source>
</evidence>
<dbReference type="Proteomes" id="UP000825015">
    <property type="component" value="Chromosome"/>
</dbReference>
<gene>
    <name evidence="1" type="ORF">MarbSA_01990</name>
</gene>
<protein>
    <submittedName>
        <fullName evidence="1">Uncharacterized protein</fullName>
    </submittedName>
</protein>
<sequence>MGKKPSNNIKKEFENLRNNLLDLTLRNQLLNYKPRSKTIEVVNQSPMSVYQTLILQKKKMQFVPNKKERKSSSKDGENNTKKSRFSALWEHPPIDLSIFSEGDKSLKADLTPKELQKRLFYINQQANTMFQEQGYNILYLAIGFLEWRDTIKPNEVHAAPLILIPVSIERKKVGKSFSIYWNEEDIQSNISLQAKLAEEGIELPEFKITSYIEGVEHYLRDIKNAVTKMKNWKVTKHISLGFFSFTKFVMYNDLNPESWEENVDLTKHELIESIFNPKKNNHDQSFNEEDVDKELLYKDMYQVLDADSSQIAVIEDVKSGRNLVVEGPPGTGKSQTIVNVIAELLASGKSVLFVSEKMAALEVVKNRLDNVGLGKFVLELHSHKTKRKKLLKELQKALNVRAIDDININQTLRKLEKLRHQLDEYAEIIHQPVYNVQMSPFDLYGMKEYAEDHFSKKGKGSDVNESKISTILPLVRFKSPENYTLKDLDDMIIDLENLAELHGTISKNNPWSKCSPKSLLPSDLREIEMLINDTLDSLTNFSFESENLYENFGIKTAKTLREYERSLESIKLLDNKSINLIDSKILTNKCWIDNPNKANELIEKLENYQMTSKVMKKFNDNVFSENLDKTIINLEKETNKRFKLFGGKNHKEELKYLYKREVPNDKTALNDLKTLKEHIKFKKEINDMVDIGIEYFGELWHLDASIVDLKDATIFMRKFIHLLKEGIYNENTINLLSNSMFDVDSKSEIKNYLDLGDKFIKNLSDLENKLNPRSKLIFKKETKDVPFIKWEKQLNSWRGQISSLHLWSQYLNTKNSCLSTPAKLFVNTVEKRNIKKDDVKPLVLGNFADSLLNIVFAENQSLATFIGELHQNKISEFKELDSKIIEINRRRIFQKLNKKVPKVFGAAENPEAKTLAGEFTRKRGHLPVRTLLEKSGGIIKQIKPCFMMSPLSIAQYLDPTNPKLQFDVVIFDEASQVKPEDALGAFMRAKTAVVMGDTQQLPPTSFFDQMTGIDDIEEVATALDMESILHLCKLSFPVKMLKWHYRSRHESLIAVSNKEFYDDELLVYPSPSHNTKELGLKFKHDSSTVYERGKSSANPLEARAVVKEIFKHFNKYGDRKSLGIGTFSVAQMNAILEELEIERKLHPELEPLFSDKMKERFFVKNLETIQGDERDVILISVGYGFDQNRKMSLNFGPLNQDGGERRLNVLITRAREKCVVFSNFKAHDMHLTVNPPFGVKALKEFLEYAENISHGNIITTSKSDEPFEEAVYTFLTKNGYKVDKKIGCAGFRVDLAIIDEHNPGKYIVGIECDGKIYSSSKVARDRDRLREQVLTGLGWNLYHLWSTDWYRNRDLAREKLISAIEKIKAKSIINELESMEIKKIPSEEDNLTIVNPIEDDDIEEISHENILNYDNDEEDIENSIDNENIIHSIDNSETDKIDINKTSNLNDEDRGIIIENTDYESNFDSNKNKDFDIDNLDNESNKTNNNKNINNNKNKINKNKINTNEIIGNETDTNEISDNKIENDKISTNETDNNNNNNNNINDNIIDTDRNNINNNKNESINENIINKKINLDKANSKELDYDKINTNSLEKIEEEEKLIKPKIKFRSHLMNKTDDDIGIIDYNNKQETNIKYNNGKKTNKENTDEENTNRENTNIEYNNKKNINIKDINKEHNDKKNNDNNYIEDELEKEIKKALSQISEYSDESKNKNEYNSTEQLTSENIIISENTDLKNNINPKDSINYNTENDNEKNIKNIEDNDIKNYTENNFNNSIKNSFEDDFEENSIKNNTESEKDDKNIHNETYYNNKDIEESTSTTPPSDTNRESESKDEEFQDLDFDGIMTYEGASNMDNPLRRNSFNYNRNKEKNFESQNIRDRMRSVSQSINEIKNEVKYINKSLKEIENPTAPKKVFVIDRTLPVDDYDVNHNYNQEDYKSNANEDNYENHTKYDINGLNLNERLKSNDDNVNSENYSNYSNSKDNLENIIQDLNEDYIKIEKERAQKINQLKEKDTTKTIKKEDINDLIAKYKTAKDIPVNKAEEFYNSTNKKLLDIVNSVVIVEGPIHISEFTTRIKESCNLKRAGPKFKKHIDKSISLAEKENAILIIDDFLFPSDWTKTIVRKRVNPNIDLISKDEIEENIKIVLDFISPINQKELIKRVSRNFGFKSTSKKTSNKISGVIDYMFSKQIINNNNGEIESIIKNK</sequence>
<proteinExistence type="predicted"/>